<feature type="compositionally biased region" description="Low complexity" evidence="1">
    <location>
        <begin position="160"/>
        <end position="176"/>
    </location>
</feature>
<gene>
    <name evidence="2" type="ORF">V5O48_015350</name>
</gene>
<proteinExistence type="predicted"/>
<name>A0ABR3EUR8_9AGAR</name>
<feature type="compositionally biased region" description="Low complexity" evidence="1">
    <location>
        <begin position="352"/>
        <end position="370"/>
    </location>
</feature>
<keyword evidence="3" id="KW-1185">Reference proteome</keyword>
<evidence type="ECO:0000313" key="3">
    <source>
        <dbReference type="Proteomes" id="UP001465976"/>
    </source>
</evidence>
<protein>
    <submittedName>
        <fullName evidence="2">Uncharacterized protein</fullName>
    </submittedName>
</protein>
<evidence type="ECO:0000256" key="1">
    <source>
        <dbReference type="SAM" id="MobiDB-lite"/>
    </source>
</evidence>
<feature type="compositionally biased region" description="Polar residues" evidence="1">
    <location>
        <begin position="252"/>
        <end position="264"/>
    </location>
</feature>
<reference evidence="2 3" key="1">
    <citation type="submission" date="2024-02" db="EMBL/GenBank/DDBJ databases">
        <title>A draft genome for the cacao thread blight pathogen Marasmius crinis-equi.</title>
        <authorList>
            <person name="Cohen S.P."/>
            <person name="Baruah I.K."/>
            <person name="Amoako-Attah I."/>
            <person name="Bukari Y."/>
            <person name="Meinhardt L.W."/>
            <person name="Bailey B.A."/>
        </authorList>
    </citation>
    <scope>NUCLEOTIDE SEQUENCE [LARGE SCALE GENOMIC DNA]</scope>
    <source>
        <strain evidence="2 3">GH-76</strain>
    </source>
</reference>
<organism evidence="2 3">
    <name type="scientific">Marasmius crinis-equi</name>
    <dbReference type="NCBI Taxonomy" id="585013"/>
    <lineage>
        <taxon>Eukaryota</taxon>
        <taxon>Fungi</taxon>
        <taxon>Dikarya</taxon>
        <taxon>Basidiomycota</taxon>
        <taxon>Agaricomycotina</taxon>
        <taxon>Agaricomycetes</taxon>
        <taxon>Agaricomycetidae</taxon>
        <taxon>Agaricales</taxon>
        <taxon>Marasmiineae</taxon>
        <taxon>Marasmiaceae</taxon>
        <taxon>Marasmius</taxon>
    </lineage>
</organism>
<feature type="region of interest" description="Disordered" evidence="1">
    <location>
        <begin position="159"/>
        <end position="296"/>
    </location>
</feature>
<sequence length="381" mass="41018">MANGESRFQLKDGGGSWLRLETNEQEDWLVWLSQASSVFCACGISLDNADRDCGSPSTPTESCLTASYHYWSSEPTGRPPLSANACDFFGLPVQLNLHIPLYTPHPWFLSFSFPNAVYKRIHQYQLARGFDPTTCDFARSLGYPIYQVQNDAHRFEAVDASHTSSTTRSSATTLASGVIPPTEQLAEPVAPLPNPILSPSDSRVRAEQSAYAAKETSPPGPSSRRGANGRMLVNESKPQYVPAKPRVPGTPNHRTLTSPGNSVPNGERRKETTVPGTDTPILSGLVGSRPSPAAKSTFMEPRLRGAILDSTATTTLHPKRPQKQSSVEKACVPPVVKASSRGGPPPPPMKISSAALTTTPTTKGATQSSTSNTWGWIPNRP</sequence>
<comment type="caution">
    <text evidence="2">The sequence shown here is derived from an EMBL/GenBank/DDBJ whole genome shotgun (WGS) entry which is preliminary data.</text>
</comment>
<accession>A0ABR3EUR8</accession>
<evidence type="ECO:0000313" key="2">
    <source>
        <dbReference type="EMBL" id="KAL0566655.1"/>
    </source>
</evidence>
<dbReference type="Proteomes" id="UP001465976">
    <property type="component" value="Unassembled WGS sequence"/>
</dbReference>
<dbReference type="EMBL" id="JBAHYK010001825">
    <property type="protein sequence ID" value="KAL0566655.1"/>
    <property type="molecule type" value="Genomic_DNA"/>
</dbReference>
<feature type="region of interest" description="Disordered" evidence="1">
    <location>
        <begin position="313"/>
        <end position="381"/>
    </location>
</feature>